<name>A0A9N9S016_9DIPT</name>
<dbReference type="CDD" id="cd22823">
    <property type="entry name" value="Gal_Rha_Lectin"/>
    <property type="match status" value="1"/>
</dbReference>
<keyword evidence="1" id="KW-0732">Signal</keyword>
<keyword evidence="3" id="KW-1185">Reference proteome</keyword>
<reference evidence="2" key="1">
    <citation type="submission" date="2022-01" db="EMBL/GenBank/DDBJ databases">
        <authorList>
            <person name="King R."/>
        </authorList>
    </citation>
    <scope>NUCLEOTIDE SEQUENCE</scope>
</reference>
<dbReference type="EMBL" id="OU895879">
    <property type="protein sequence ID" value="CAG9808666.1"/>
    <property type="molecule type" value="Genomic_DNA"/>
</dbReference>
<evidence type="ECO:0000313" key="2">
    <source>
        <dbReference type="EMBL" id="CAG9808666.1"/>
    </source>
</evidence>
<evidence type="ECO:0008006" key="4">
    <source>
        <dbReference type="Google" id="ProtNLM"/>
    </source>
</evidence>
<feature type="chain" id="PRO_5040185876" description="SUEL-type lectin domain-containing protein" evidence="1">
    <location>
        <begin position="20"/>
        <end position="148"/>
    </location>
</feature>
<dbReference type="InterPro" id="IPR043159">
    <property type="entry name" value="Lectin_gal-bd_sf"/>
</dbReference>
<organism evidence="2 3">
    <name type="scientific">Chironomus riparius</name>
    <dbReference type="NCBI Taxonomy" id="315576"/>
    <lineage>
        <taxon>Eukaryota</taxon>
        <taxon>Metazoa</taxon>
        <taxon>Ecdysozoa</taxon>
        <taxon>Arthropoda</taxon>
        <taxon>Hexapoda</taxon>
        <taxon>Insecta</taxon>
        <taxon>Pterygota</taxon>
        <taxon>Neoptera</taxon>
        <taxon>Endopterygota</taxon>
        <taxon>Diptera</taxon>
        <taxon>Nematocera</taxon>
        <taxon>Chironomoidea</taxon>
        <taxon>Chironomidae</taxon>
        <taxon>Chironominae</taxon>
        <taxon>Chironomus</taxon>
    </lineage>
</organism>
<dbReference type="Gene3D" id="2.60.120.740">
    <property type="match status" value="1"/>
</dbReference>
<sequence length="148" mass="17477">MKFILITLIALSVFTAISASFEKTIKEGEHDQLECPRNQPINVRYAKWTYNKLNLKNTVVSNWRNYFYYYGDLIGLCTYDVTSTVRQMCNGKNVCQIDGNRISLKSDECNYWMKLIVTYQCGDYKNCYKEKCEATEVKQRNRFFYKDG</sequence>
<proteinExistence type="predicted"/>
<evidence type="ECO:0000256" key="1">
    <source>
        <dbReference type="SAM" id="SignalP"/>
    </source>
</evidence>
<accession>A0A9N9S016</accession>
<dbReference type="AlphaFoldDB" id="A0A9N9S016"/>
<gene>
    <name evidence="2" type="ORF">CHIRRI_LOCUS11503</name>
</gene>
<evidence type="ECO:0000313" key="3">
    <source>
        <dbReference type="Proteomes" id="UP001153620"/>
    </source>
</evidence>
<feature type="signal peptide" evidence="1">
    <location>
        <begin position="1"/>
        <end position="19"/>
    </location>
</feature>
<reference evidence="2" key="2">
    <citation type="submission" date="2022-10" db="EMBL/GenBank/DDBJ databases">
        <authorList>
            <consortium name="ENA_rothamsted_submissions"/>
            <consortium name="culmorum"/>
            <person name="King R."/>
        </authorList>
    </citation>
    <scope>NUCLEOTIDE SEQUENCE</scope>
</reference>
<protein>
    <recommendedName>
        <fullName evidence="4">SUEL-type lectin domain-containing protein</fullName>
    </recommendedName>
</protein>
<dbReference type="Proteomes" id="UP001153620">
    <property type="component" value="Chromosome 3"/>
</dbReference>